<accession>A7SRB2</accession>
<name>A7SRB2_NEMVE</name>
<evidence type="ECO:0000256" key="1">
    <source>
        <dbReference type="SAM" id="MobiDB-lite"/>
    </source>
</evidence>
<keyword evidence="4" id="KW-1185">Reference proteome</keyword>
<feature type="compositionally biased region" description="Basic and acidic residues" evidence="1">
    <location>
        <begin position="116"/>
        <end position="125"/>
    </location>
</feature>
<organism evidence="3 4">
    <name type="scientific">Nematostella vectensis</name>
    <name type="common">Starlet sea anemone</name>
    <dbReference type="NCBI Taxonomy" id="45351"/>
    <lineage>
        <taxon>Eukaryota</taxon>
        <taxon>Metazoa</taxon>
        <taxon>Cnidaria</taxon>
        <taxon>Anthozoa</taxon>
        <taxon>Hexacorallia</taxon>
        <taxon>Actiniaria</taxon>
        <taxon>Edwardsiidae</taxon>
        <taxon>Nematostella</taxon>
    </lineage>
</organism>
<dbReference type="EMBL" id="DS469759">
    <property type="protein sequence ID" value="EDO33750.1"/>
    <property type="molecule type" value="Genomic_DNA"/>
</dbReference>
<evidence type="ECO:0000313" key="4">
    <source>
        <dbReference type="Proteomes" id="UP000001593"/>
    </source>
</evidence>
<feature type="compositionally biased region" description="Gly residues" evidence="1">
    <location>
        <begin position="1"/>
        <end position="41"/>
    </location>
</feature>
<dbReference type="InParanoid" id="A7SRB2"/>
<dbReference type="GO" id="GO:0005615">
    <property type="term" value="C:extracellular space"/>
    <property type="evidence" value="ECO:0000318"/>
    <property type="project" value="GO_Central"/>
</dbReference>
<proteinExistence type="predicted"/>
<evidence type="ECO:0000259" key="2">
    <source>
        <dbReference type="Pfam" id="PF00188"/>
    </source>
</evidence>
<dbReference type="InterPro" id="IPR035940">
    <property type="entry name" value="CAP_sf"/>
</dbReference>
<dbReference type="HOGENOM" id="CLU_1733653_0_0_1"/>
<protein>
    <recommendedName>
        <fullName evidence="2">SCP domain-containing protein</fullName>
    </recommendedName>
</protein>
<dbReference type="Gene3D" id="3.40.33.10">
    <property type="entry name" value="CAP"/>
    <property type="match status" value="1"/>
</dbReference>
<dbReference type="Pfam" id="PF00188">
    <property type="entry name" value="CAP"/>
    <property type="match status" value="1"/>
</dbReference>
<sequence length="151" mass="15104">MAPAGGGSTPPEAPGGGGSTPNEGQGGGGSTPNEGPGGGGSNSAEAPVGGGITPNEGEGSTSPSQAAGGDDDQIALSIHNKFREVHNAPPMTLNTEMSKAAKNYAEKLARTRTFRHASEGERDGAGENLSFGCSSKKGQTPEEAVTLWYDY</sequence>
<dbReference type="InterPro" id="IPR014044">
    <property type="entry name" value="CAP_dom"/>
</dbReference>
<gene>
    <name evidence="3" type="ORF">NEMVEDRAFT_v1g216221</name>
</gene>
<evidence type="ECO:0000313" key="3">
    <source>
        <dbReference type="EMBL" id="EDO33750.1"/>
    </source>
</evidence>
<dbReference type="PhylomeDB" id="A7SRB2"/>
<feature type="region of interest" description="Disordered" evidence="1">
    <location>
        <begin position="114"/>
        <end position="139"/>
    </location>
</feature>
<dbReference type="AlphaFoldDB" id="A7SRB2"/>
<dbReference type="SUPFAM" id="SSF55797">
    <property type="entry name" value="PR-1-like"/>
    <property type="match status" value="1"/>
</dbReference>
<dbReference type="Proteomes" id="UP000001593">
    <property type="component" value="Unassembled WGS sequence"/>
</dbReference>
<feature type="domain" description="SCP" evidence="2">
    <location>
        <begin position="76"/>
        <end position="150"/>
    </location>
</feature>
<reference evidence="3 4" key="1">
    <citation type="journal article" date="2007" name="Science">
        <title>Sea anemone genome reveals ancestral eumetazoan gene repertoire and genomic organization.</title>
        <authorList>
            <person name="Putnam N.H."/>
            <person name="Srivastava M."/>
            <person name="Hellsten U."/>
            <person name="Dirks B."/>
            <person name="Chapman J."/>
            <person name="Salamov A."/>
            <person name="Terry A."/>
            <person name="Shapiro H."/>
            <person name="Lindquist E."/>
            <person name="Kapitonov V.V."/>
            <person name="Jurka J."/>
            <person name="Genikhovich G."/>
            <person name="Grigoriev I.V."/>
            <person name="Lucas S.M."/>
            <person name="Steele R.E."/>
            <person name="Finnerty J.R."/>
            <person name="Technau U."/>
            <person name="Martindale M.Q."/>
            <person name="Rokhsar D.S."/>
        </authorList>
    </citation>
    <scope>NUCLEOTIDE SEQUENCE [LARGE SCALE GENOMIC DNA]</scope>
    <source>
        <strain evidence="4">CH2 X CH6</strain>
    </source>
</reference>
<feature type="region of interest" description="Disordered" evidence="1">
    <location>
        <begin position="1"/>
        <end position="74"/>
    </location>
</feature>